<evidence type="ECO:0008006" key="6">
    <source>
        <dbReference type="Google" id="ProtNLM"/>
    </source>
</evidence>
<dbReference type="AlphaFoldDB" id="A0A3L6SED6"/>
<feature type="region of interest" description="Disordered" evidence="1">
    <location>
        <begin position="13"/>
        <end position="56"/>
    </location>
</feature>
<feature type="compositionally biased region" description="Basic and acidic residues" evidence="1">
    <location>
        <begin position="257"/>
        <end position="274"/>
    </location>
</feature>
<feature type="compositionally biased region" description="Low complexity" evidence="1">
    <location>
        <begin position="40"/>
        <end position="54"/>
    </location>
</feature>
<feature type="region of interest" description="Disordered" evidence="1">
    <location>
        <begin position="517"/>
        <end position="541"/>
    </location>
</feature>
<dbReference type="Pfam" id="PF12552">
    <property type="entry name" value="DUF3741"/>
    <property type="match status" value="1"/>
</dbReference>
<name>A0A3L6SED6_PANMI</name>
<evidence type="ECO:0000259" key="2">
    <source>
        <dbReference type="Pfam" id="PF12552"/>
    </source>
</evidence>
<feature type="region of interest" description="Disordered" evidence="1">
    <location>
        <begin position="240"/>
        <end position="274"/>
    </location>
</feature>
<proteinExistence type="predicted"/>
<evidence type="ECO:0000313" key="5">
    <source>
        <dbReference type="Proteomes" id="UP000275267"/>
    </source>
</evidence>
<feature type="compositionally biased region" description="Basic and acidic residues" evidence="1">
    <location>
        <begin position="520"/>
        <end position="533"/>
    </location>
</feature>
<protein>
    <recommendedName>
        <fullName evidence="6">Phosphatidylinositol N-acetyglucosaminlytransferase subunit P-related</fullName>
    </recommendedName>
</protein>
<organism evidence="4 5">
    <name type="scientific">Panicum miliaceum</name>
    <name type="common">Proso millet</name>
    <name type="synonym">Broomcorn millet</name>
    <dbReference type="NCBI Taxonomy" id="4540"/>
    <lineage>
        <taxon>Eukaryota</taxon>
        <taxon>Viridiplantae</taxon>
        <taxon>Streptophyta</taxon>
        <taxon>Embryophyta</taxon>
        <taxon>Tracheophyta</taxon>
        <taxon>Spermatophyta</taxon>
        <taxon>Magnoliopsida</taxon>
        <taxon>Liliopsida</taxon>
        <taxon>Poales</taxon>
        <taxon>Poaceae</taxon>
        <taxon>PACMAD clade</taxon>
        <taxon>Panicoideae</taxon>
        <taxon>Panicodae</taxon>
        <taxon>Paniceae</taxon>
        <taxon>Panicinae</taxon>
        <taxon>Panicum</taxon>
        <taxon>Panicum sect. Panicum</taxon>
    </lineage>
</organism>
<sequence>MINLFDLSVGASAKVASGDGSPVRGTQSERKEYAGSKTVTGYTRRSSSDRSGGTPMKMLIAQEMAKEGDTSRKTANVVARLMGLDDNVDLPKHPPSNRRSFPDDHLSATLARVNNQMSFEKRASSIEDVEYKDVYEVGYQPPRGECLGGESPRRRPYEDHDKRRMDLVRQKFVEAKRLASHDNILQSKEFHDALEVLNSNKDLFLKFLEEPNSLFAKQSGELHSAPTSPQRKRITVLKPSKSVDTKGDKAIKRHKNHAVDGNRAERSNNHKSDAAHLKVERPPKHTRIVVLKPTSTIASMEQSEQYYHADLDDSEAPAVSRRLSDEIDWSMHEMRRHHYESLQGCIQANTISAGRPYDQYAEEEGSSLCDSSIGTPTSRHSWDYIYRFSNPYFGSSLSHASCSPESHVTREAKKYTSDRWAIVPSREITQEKVPVRRSLSTLGEMLAMPDMKKEEVADQASPDAIKQLCSNEPTVGVSSNCVVDDGEGGSSLRKISRSRSLPVSSLAFDSLRLDGGCSDSQHKESTVTREVKPKNGKSSLKGKISSFFSKLKKSEKEKVSPSPVGTPNNQILSASTAEIGKSDVPEHVCTSLQDEVALGYLEKRFENGLTVVPVHELEAPSTSKSPVSLEKALSFEIHNSHFDQPSPTSVLDAQFEDVNEKSPISSKSAITVKQEPLSRSLPIGSIARTLSWDDASQEAPLCCAQDDSHEQEQYEFVEKILTSAGFCNEKAKDIFVRWHSLDCPLDPVVFDQLLERKVEDAKCRERRSNQRLLIDSVNAALLDIGQSKLWVAYPCTARYSNAPGVATCDALVTDEAWRLIKSWLLDDENDIAGLGDHAGLAADWVVGKEIHGKGWSEMLRLEVDEISKEICGDVLSKLVEEAFSELADAGCH</sequence>
<dbReference type="PANTHER" id="PTHR46634:SF13">
    <property type="entry name" value="EXPRESSED PROTEIN"/>
    <property type="match status" value="1"/>
</dbReference>
<dbReference type="Pfam" id="PF14309">
    <property type="entry name" value="DUF4378"/>
    <property type="match status" value="1"/>
</dbReference>
<dbReference type="InterPro" id="IPR022212">
    <property type="entry name" value="DUF3741"/>
</dbReference>
<dbReference type="STRING" id="4540.A0A3L6SED6"/>
<dbReference type="PANTHER" id="PTHR46634">
    <property type="entry name" value="M REDUCTASE II SUBUNIT GAMMA, PUTATIVE (DUF3741)-RELATED"/>
    <property type="match status" value="1"/>
</dbReference>
<evidence type="ECO:0000313" key="4">
    <source>
        <dbReference type="EMBL" id="RLN18593.1"/>
    </source>
</evidence>
<feature type="domain" description="DUF4378" evidence="3">
    <location>
        <begin position="714"/>
        <end position="881"/>
    </location>
</feature>
<dbReference type="Proteomes" id="UP000275267">
    <property type="component" value="Unassembled WGS sequence"/>
</dbReference>
<evidence type="ECO:0000259" key="3">
    <source>
        <dbReference type="Pfam" id="PF14309"/>
    </source>
</evidence>
<accession>A0A3L6SED6</accession>
<dbReference type="EMBL" id="PQIB02000005">
    <property type="protein sequence ID" value="RLN18593.1"/>
    <property type="molecule type" value="Genomic_DNA"/>
</dbReference>
<feature type="compositionally biased region" description="Basic and acidic residues" evidence="1">
    <location>
        <begin position="241"/>
        <end position="250"/>
    </location>
</feature>
<gene>
    <name evidence="4" type="ORF">C2845_PM02G37790</name>
</gene>
<keyword evidence="5" id="KW-1185">Reference proteome</keyword>
<dbReference type="InterPro" id="IPR025486">
    <property type="entry name" value="DUF4378"/>
</dbReference>
<reference evidence="5" key="1">
    <citation type="journal article" date="2019" name="Nat. Commun.">
        <title>The genome of broomcorn millet.</title>
        <authorList>
            <person name="Zou C."/>
            <person name="Miki D."/>
            <person name="Li D."/>
            <person name="Tang Q."/>
            <person name="Xiao L."/>
            <person name="Rajput S."/>
            <person name="Deng P."/>
            <person name="Jia W."/>
            <person name="Huang R."/>
            <person name="Zhang M."/>
            <person name="Sun Y."/>
            <person name="Hu J."/>
            <person name="Fu X."/>
            <person name="Schnable P.S."/>
            <person name="Li F."/>
            <person name="Zhang H."/>
            <person name="Feng B."/>
            <person name="Zhu X."/>
            <person name="Liu R."/>
            <person name="Schnable J.C."/>
            <person name="Zhu J.-K."/>
            <person name="Zhang H."/>
        </authorList>
    </citation>
    <scope>NUCLEOTIDE SEQUENCE [LARGE SCALE GENOMIC DNA]</scope>
</reference>
<comment type="caution">
    <text evidence="4">The sequence shown here is derived from an EMBL/GenBank/DDBJ whole genome shotgun (WGS) entry which is preliminary data.</text>
</comment>
<feature type="domain" description="DUF3741" evidence="2">
    <location>
        <begin position="169"/>
        <end position="213"/>
    </location>
</feature>
<dbReference type="OrthoDB" id="1932693at2759"/>
<evidence type="ECO:0000256" key="1">
    <source>
        <dbReference type="SAM" id="MobiDB-lite"/>
    </source>
</evidence>